<evidence type="ECO:0000256" key="1">
    <source>
        <dbReference type="SAM" id="MobiDB-lite"/>
    </source>
</evidence>
<gene>
    <name evidence="2" type="ORF">GPUH_LOCUS7024</name>
</gene>
<protein>
    <submittedName>
        <fullName evidence="4">Secreted protein</fullName>
    </submittedName>
</protein>
<organism evidence="4">
    <name type="scientific">Gongylonema pulchrum</name>
    <dbReference type="NCBI Taxonomy" id="637853"/>
    <lineage>
        <taxon>Eukaryota</taxon>
        <taxon>Metazoa</taxon>
        <taxon>Ecdysozoa</taxon>
        <taxon>Nematoda</taxon>
        <taxon>Chromadorea</taxon>
        <taxon>Rhabditida</taxon>
        <taxon>Spirurina</taxon>
        <taxon>Spiruromorpha</taxon>
        <taxon>Spiruroidea</taxon>
        <taxon>Gongylonematidae</taxon>
        <taxon>Gongylonema</taxon>
    </lineage>
</organism>
<reference evidence="2 3" key="2">
    <citation type="submission" date="2018-11" db="EMBL/GenBank/DDBJ databases">
        <authorList>
            <consortium name="Pathogen Informatics"/>
        </authorList>
    </citation>
    <scope>NUCLEOTIDE SEQUENCE [LARGE SCALE GENOMIC DNA]</scope>
</reference>
<dbReference type="WBParaSite" id="GPUH_0000703501-mRNA-1">
    <property type="protein sequence ID" value="GPUH_0000703501-mRNA-1"/>
    <property type="gene ID" value="GPUH_0000703501"/>
</dbReference>
<evidence type="ECO:0000313" key="3">
    <source>
        <dbReference type="Proteomes" id="UP000271098"/>
    </source>
</evidence>
<proteinExistence type="predicted"/>
<dbReference type="EMBL" id="UYRT01017497">
    <property type="protein sequence ID" value="VDK56950.1"/>
    <property type="molecule type" value="Genomic_DNA"/>
</dbReference>
<feature type="compositionally biased region" description="Polar residues" evidence="1">
    <location>
        <begin position="77"/>
        <end position="87"/>
    </location>
</feature>
<keyword evidence="3" id="KW-1185">Reference proteome</keyword>
<dbReference type="Proteomes" id="UP000271098">
    <property type="component" value="Unassembled WGS sequence"/>
</dbReference>
<name>A0A183DE85_9BILA</name>
<evidence type="ECO:0000313" key="2">
    <source>
        <dbReference type="EMBL" id="VDK56950.1"/>
    </source>
</evidence>
<evidence type="ECO:0000313" key="4">
    <source>
        <dbReference type="WBParaSite" id="GPUH_0000703501-mRNA-1"/>
    </source>
</evidence>
<accession>A0A183DE85</accession>
<reference evidence="4" key="1">
    <citation type="submission" date="2016-06" db="UniProtKB">
        <authorList>
            <consortium name="WormBaseParasite"/>
        </authorList>
    </citation>
    <scope>IDENTIFICATION</scope>
</reference>
<dbReference type="AlphaFoldDB" id="A0A183DE85"/>
<sequence length="87" mass="9214">MIAPETLVRTAAWVSNLFTVHAADLTTAFAVKHRDCQEGSGSQINPVTNSGCWSAATALPGAGAGSVKKEEPDEQPLHNNNFCRSCE</sequence>
<feature type="region of interest" description="Disordered" evidence="1">
    <location>
        <begin position="62"/>
        <end position="87"/>
    </location>
</feature>